<comment type="caution">
    <text evidence="2">The sequence shown here is derived from an EMBL/GenBank/DDBJ whole genome shotgun (WGS) entry which is preliminary data.</text>
</comment>
<feature type="region of interest" description="Disordered" evidence="1">
    <location>
        <begin position="46"/>
        <end position="69"/>
    </location>
</feature>
<organism evidence="2 3">
    <name type="scientific">Halovibrio salipaludis</name>
    <dbReference type="NCBI Taxonomy" id="2032626"/>
    <lineage>
        <taxon>Bacteria</taxon>
        <taxon>Pseudomonadati</taxon>
        <taxon>Pseudomonadota</taxon>
        <taxon>Gammaproteobacteria</taxon>
        <taxon>Oceanospirillales</taxon>
        <taxon>Halomonadaceae</taxon>
        <taxon>Halovibrio</taxon>
    </lineage>
</organism>
<dbReference type="NCBIfam" id="TIGR02574">
    <property type="entry name" value="stabl_TIGR02574"/>
    <property type="match status" value="1"/>
</dbReference>
<evidence type="ECO:0000313" key="2">
    <source>
        <dbReference type="EMBL" id="PAU82359.1"/>
    </source>
</evidence>
<dbReference type="InterPro" id="IPR013406">
    <property type="entry name" value="CHP02574_addiction_mod"/>
</dbReference>
<protein>
    <submittedName>
        <fullName evidence="2">Addiction module protein</fullName>
    </submittedName>
</protein>
<dbReference type="AlphaFoldDB" id="A0A2A2FCL5"/>
<dbReference type="Proteomes" id="UP000218896">
    <property type="component" value="Unassembled WGS sequence"/>
</dbReference>
<evidence type="ECO:0000256" key="1">
    <source>
        <dbReference type="SAM" id="MobiDB-lite"/>
    </source>
</evidence>
<accession>A0A2A2FCL5</accession>
<dbReference type="OrthoDB" id="291542at2"/>
<proteinExistence type="predicted"/>
<sequence length="69" mass="7995">MNQGIRDLPIDERIQLVEDVWDSIAEDQQKLQLTQTQREELDRRLSAYEQDGQAGNDAGTVLEGIRRRL</sequence>
<evidence type="ECO:0000313" key="3">
    <source>
        <dbReference type="Proteomes" id="UP000218896"/>
    </source>
</evidence>
<keyword evidence="3" id="KW-1185">Reference proteome</keyword>
<gene>
    <name evidence="2" type="ORF">CK501_04230</name>
</gene>
<dbReference type="EMBL" id="NSKD01000001">
    <property type="protein sequence ID" value="PAU82359.1"/>
    <property type="molecule type" value="Genomic_DNA"/>
</dbReference>
<name>A0A2A2FCL5_9GAMM</name>
<reference evidence="2 3" key="1">
    <citation type="submission" date="2017-08" db="EMBL/GenBank/DDBJ databases">
        <title>Halovibrio sewagensis sp. nov., isolated from wastewater of high salinity.</title>
        <authorList>
            <person name="Dong X."/>
            <person name="Zhang G."/>
        </authorList>
    </citation>
    <scope>NUCLEOTIDE SEQUENCE [LARGE SCALE GENOMIC DNA]</scope>
    <source>
        <strain evidence="2 3">YL5-2</strain>
    </source>
</reference>
<dbReference type="Pfam" id="PF09720">
    <property type="entry name" value="Unstab_antitox"/>
    <property type="match status" value="1"/>
</dbReference>
<dbReference type="RefSeq" id="WP_095616453.1">
    <property type="nucleotide sequence ID" value="NZ_NSKD01000001.1"/>
</dbReference>